<feature type="region of interest" description="Disordered" evidence="3">
    <location>
        <begin position="190"/>
        <end position="226"/>
    </location>
</feature>
<dbReference type="GO" id="GO:0031956">
    <property type="term" value="F:medium-chain fatty acid-CoA ligase activity"/>
    <property type="evidence" value="ECO:0007669"/>
    <property type="project" value="TreeGrafter"/>
</dbReference>
<dbReference type="Pfam" id="PF13193">
    <property type="entry name" value="AMP-binding_C"/>
    <property type="match status" value="1"/>
</dbReference>
<dbReference type="InterPro" id="IPR000873">
    <property type="entry name" value="AMP-dep_synth/lig_dom"/>
</dbReference>
<dbReference type="RefSeq" id="WP_245914076.1">
    <property type="nucleotide sequence ID" value="NZ_PJMW01000001.1"/>
</dbReference>
<feature type="domain" description="AMP-dependent synthetase/ligase" evidence="4">
    <location>
        <begin position="56"/>
        <end position="413"/>
    </location>
</feature>
<reference evidence="6 7" key="1">
    <citation type="submission" date="2017-12" db="EMBL/GenBank/DDBJ databases">
        <title>Sequencing the genomes of 1000 Actinobacteria strains.</title>
        <authorList>
            <person name="Klenk H.-P."/>
        </authorList>
    </citation>
    <scope>NUCLEOTIDE SEQUENCE [LARGE SCALE GENOMIC DNA]</scope>
    <source>
        <strain evidence="6 7">DSM 44489</strain>
    </source>
</reference>
<dbReference type="InterPro" id="IPR042099">
    <property type="entry name" value="ANL_N_sf"/>
</dbReference>
<dbReference type="EMBL" id="PJMW01000001">
    <property type="protein sequence ID" value="PKV98419.1"/>
    <property type="molecule type" value="Genomic_DNA"/>
</dbReference>
<dbReference type="Pfam" id="PF00501">
    <property type="entry name" value="AMP-binding"/>
    <property type="match status" value="1"/>
</dbReference>
<dbReference type="Proteomes" id="UP000233766">
    <property type="component" value="Unassembled WGS sequence"/>
</dbReference>
<evidence type="ECO:0000259" key="5">
    <source>
        <dbReference type="Pfam" id="PF13193"/>
    </source>
</evidence>
<evidence type="ECO:0000313" key="7">
    <source>
        <dbReference type="Proteomes" id="UP000233766"/>
    </source>
</evidence>
<evidence type="ECO:0000256" key="1">
    <source>
        <dbReference type="ARBA" id="ARBA00006432"/>
    </source>
</evidence>
<dbReference type="CDD" id="cd04433">
    <property type="entry name" value="AFD_class_I"/>
    <property type="match status" value="1"/>
</dbReference>
<dbReference type="Gene3D" id="3.30.300.30">
    <property type="match status" value="1"/>
</dbReference>
<sequence length="548" mass="57835">MPVIPSTPAALFRTMADGLSAVGVLRRSGAIDLRDPVELLRTARDATVLGPVATAFAHAARHNGAATAIVDEQGPLTFAELDRRSNAVANGLAARGITSGTVLATLCRDHRGMVLSLLAAGKLGARIVLLNTGMAGPQLVSVAERENVGAILLDAEFLHRFGDLPNKLPFILTADDGWANHGQPTLDDVRAGRSTRPPASPEQPGGIVVLTSGTTGTPKGAPRGKVSPLQSAQFLDRIPLPKASATVLAAPAFHGTGLSQLILGWALGSTIILQQRKFDPRRTLADVEHHRAGTLVLVPTMLQRIVDLGESVLAEYDTSSLKVIFAAGSAISPDLSRRTALAFGEVLYNLYASTEVAVAAVATPADMRAAPGTVGRPPVGCRVAIYDEDRRRITEPGVVGTIFVASALSFGGYTDGTGKETVDGMQSSGDVGHFDAAGRLFIDGRDDDMIVSGGENVFPLEVENLLVERPDILEAAVVGVEDRDFGKRLRAFVVPAPGAPCDAQQIKDYVKATLARHKVPRDVVFVDELPRNATGKLLRRKLESAEPQ</sequence>
<dbReference type="InterPro" id="IPR025110">
    <property type="entry name" value="AMP-bd_C"/>
</dbReference>
<dbReference type="InterPro" id="IPR045851">
    <property type="entry name" value="AMP-bd_C_sf"/>
</dbReference>
<dbReference type="FunFam" id="3.30.300.30:FF:000008">
    <property type="entry name" value="2,3-dihydroxybenzoate-AMP ligase"/>
    <property type="match status" value="1"/>
</dbReference>
<keyword evidence="2" id="KW-0436">Ligase</keyword>
<feature type="domain" description="AMP-binding enzyme C-terminal" evidence="5">
    <location>
        <begin position="461"/>
        <end position="536"/>
    </location>
</feature>
<dbReference type="PANTHER" id="PTHR43201:SF5">
    <property type="entry name" value="MEDIUM-CHAIN ACYL-COA LIGASE ACSF2, MITOCHONDRIAL"/>
    <property type="match status" value="1"/>
</dbReference>
<dbReference type="PROSITE" id="PS00455">
    <property type="entry name" value="AMP_BINDING"/>
    <property type="match status" value="1"/>
</dbReference>
<dbReference type="InterPro" id="IPR020845">
    <property type="entry name" value="AMP-binding_CS"/>
</dbReference>
<accession>A0A2N3WX33</accession>
<evidence type="ECO:0000256" key="3">
    <source>
        <dbReference type="SAM" id="MobiDB-lite"/>
    </source>
</evidence>
<comment type="similarity">
    <text evidence="1">Belongs to the ATP-dependent AMP-binding enzyme family.</text>
</comment>
<evidence type="ECO:0000259" key="4">
    <source>
        <dbReference type="Pfam" id="PF00501"/>
    </source>
</evidence>
<dbReference type="Gene3D" id="3.40.50.12780">
    <property type="entry name" value="N-terminal domain of ligase-like"/>
    <property type="match status" value="1"/>
</dbReference>
<comment type="caution">
    <text evidence="6">The sequence shown here is derived from an EMBL/GenBank/DDBJ whole genome shotgun (WGS) entry which is preliminary data.</text>
</comment>
<name>A0A2N3WX33_9NOCA</name>
<organism evidence="6 7">
    <name type="scientific">Nocardia fluminea</name>
    <dbReference type="NCBI Taxonomy" id="134984"/>
    <lineage>
        <taxon>Bacteria</taxon>
        <taxon>Bacillati</taxon>
        <taxon>Actinomycetota</taxon>
        <taxon>Actinomycetes</taxon>
        <taxon>Mycobacteriales</taxon>
        <taxon>Nocardiaceae</taxon>
        <taxon>Nocardia</taxon>
    </lineage>
</organism>
<dbReference type="PANTHER" id="PTHR43201">
    <property type="entry name" value="ACYL-COA SYNTHETASE"/>
    <property type="match status" value="1"/>
</dbReference>
<evidence type="ECO:0000313" key="6">
    <source>
        <dbReference type="EMBL" id="PKV98419.1"/>
    </source>
</evidence>
<dbReference type="SUPFAM" id="SSF56801">
    <property type="entry name" value="Acetyl-CoA synthetase-like"/>
    <property type="match status" value="1"/>
</dbReference>
<gene>
    <name evidence="6" type="ORF">ATK86_0438</name>
</gene>
<dbReference type="GO" id="GO:0006631">
    <property type="term" value="P:fatty acid metabolic process"/>
    <property type="evidence" value="ECO:0007669"/>
    <property type="project" value="TreeGrafter"/>
</dbReference>
<keyword evidence="7" id="KW-1185">Reference proteome</keyword>
<protein>
    <submittedName>
        <fullName evidence="6">Fatty-acyl-CoA synthase</fullName>
    </submittedName>
</protein>
<proteinExistence type="inferred from homology"/>
<dbReference type="AlphaFoldDB" id="A0A2N3WX33"/>
<evidence type="ECO:0000256" key="2">
    <source>
        <dbReference type="ARBA" id="ARBA00022598"/>
    </source>
</evidence>